<protein>
    <submittedName>
        <fullName evidence="2">Uncharacterized protein</fullName>
    </submittedName>
</protein>
<evidence type="ECO:0000313" key="3">
    <source>
        <dbReference type="Proteomes" id="UP000736335"/>
    </source>
</evidence>
<evidence type="ECO:0000313" key="2">
    <source>
        <dbReference type="EMBL" id="KAF9779575.1"/>
    </source>
</evidence>
<gene>
    <name evidence="2" type="ORF">BJ322DRAFT_1024444</name>
</gene>
<comment type="caution">
    <text evidence="2">The sequence shown here is derived from an EMBL/GenBank/DDBJ whole genome shotgun (WGS) entry which is preliminary data.</text>
</comment>
<reference evidence="2" key="2">
    <citation type="submission" date="2020-11" db="EMBL/GenBank/DDBJ databases">
        <authorList>
            <consortium name="DOE Joint Genome Institute"/>
            <person name="Kuo A."/>
            <person name="Miyauchi S."/>
            <person name="Kiss E."/>
            <person name="Drula E."/>
            <person name="Kohler A."/>
            <person name="Sanchez-Garcia M."/>
            <person name="Andreopoulos B."/>
            <person name="Barry K.W."/>
            <person name="Bonito G."/>
            <person name="Buee M."/>
            <person name="Carver A."/>
            <person name="Chen C."/>
            <person name="Cichocki N."/>
            <person name="Clum A."/>
            <person name="Culley D."/>
            <person name="Crous P.W."/>
            <person name="Fauchery L."/>
            <person name="Girlanda M."/>
            <person name="Hayes R."/>
            <person name="Keri Z."/>
            <person name="Labutti K."/>
            <person name="Lipzen A."/>
            <person name="Lombard V."/>
            <person name="Magnuson J."/>
            <person name="Maillard F."/>
            <person name="Morin E."/>
            <person name="Murat C."/>
            <person name="Nolan M."/>
            <person name="Ohm R."/>
            <person name="Pangilinan J."/>
            <person name="Pereira M."/>
            <person name="Perotto S."/>
            <person name="Peter M."/>
            <person name="Riley R."/>
            <person name="Sitrit Y."/>
            <person name="Stielow B."/>
            <person name="Szollosi G."/>
            <person name="Zifcakova L."/>
            <person name="Stursova M."/>
            <person name="Spatafora J.W."/>
            <person name="Tedersoo L."/>
            <person name="Vaario L.-M."/>
            <person name="Yamada A."/>
            <person name="Yan M."/>
            <person name="Wang P."/>
            <person name="Xu J."/>
            <person name="Bruns T."/>
            <person name="Baldrian P."/>
            <person name="Vilgalys R."/>
            <person name="Henrissat B."/>
            <person name="Grigoriev I.V."/>
            <person name="Hibbett D."/>
            <person name="Nagy L.G."/>
            <person name="Martin F.M."/>
        </authorList>
    </citation>
    <scope>NUCLEOTIDE SEQUENCE</scope>
    <source>
        <strain evidence="2">UH-Tt-Lm1</strain>
    </source>
</reference>
<accession>A0A9P6L2P0</accession>
<sequence>MPKRASAQGPASVDNRKSKVLKAVDSLTGDSHAVEFTSPHETPTSVPIDVAANSLLDDPASDGDAGRGASENDAHSSGPGNIERAPTTDSARDEGAAGSDLKQGCSAVSRVKAPDQVFSEVLGTNAFSVLFPGTRVLDGASAVSTWMTGDGTLDFTMVPATNVLEMYRPTHASRLLKCASHPDVTSLKSPKGGIINVALREPASLSLNPNSGYLRSKENSSWILASLTGQVTYFSNSGIRQICVTPFAHRWYRFVAVLAAVCEQPILYFQSFKGGVTFGTNRLKRSGYANKKPRQHVAPIDGSSLKDGDAIPVYDGREQLRLGSYWEKPYLGDVKKDSAAMMLFSIRKGALPSAIQEREDLPRALTTAVYFNILGVVVLAEPGEKSTSDNSGEGPEAFGVNSVQTELPELEDDGEVGEGSPCL</sequence>
<feature type="region of interest" description="Disordered" evidence="1">
    <location>
        <begin position="383"/>
        <end position="423"/>
    </location>
</feature>
<feature type="region of interest" description="Disordered" evidence="1">
    <location>
        <begin position="29"/>
        <end position="101"/>
    </location>
</feature>
<organism evidence="2 3">
    <name type="scientific">Thelephora terrestris</name>
    <dbReference type="NCBI Taxonomy" id="56493"/>
    <lineage>
        <taxon>Eukaryota</taxon>
        <taxon>Fungi</taxon>
        <taxon>Dikarya</taxon>
        <taxon>Basidiomycota</taxon>
        <taxon>Agaricomycotina</taxon>
        <taxon>Agaricomycetes</taxon>
        <taxon>Thelephorales</taxon>
        <taxon>Thelephoraceae</taxon>
        <taxon>Thelephora</taxon>
    </lineage>
</organism>
<dbReference type="EMBL" id="WIUZ02000019">
    <property type="protein sequence ID" value="KAF9779575.1"/>
    <property type="molecule type" value="Genomic_DNA"/>
</dbReference>
<proteinExistence type="predicted"/>
<evidence type="ECO:0000256" key="1">
    <source>
        <dbReference type="SAM" id="MobiDB-lite"/>
    </source>
</evidence>
<keyword evidence="3" id="KW-1185">Reference proteome</keyword>
<name>A0A9P6L2P0_9AGAM</name>
<dbReference type="AlphaFoldDB" id="A0A9P6L2P0"/>
<feature type="region of interest" description="Disordered" evidence="1">
    <location>
        <begin position="1"/>
        <end position="20"/>
    </location>
</feature>
<dbReference type="Proteomes" id="UP000736335">
    <property type="component" value="Unassembled WGS sequence"/>
</dbReference>
<dbReference type="OrthoDB" id="2690931at2759"/>
<reference evidence="2" key="1">
    <citation type="journal article" date="2020" name="Nat. Commun.">
        <title>Large-scale genome sequencing of mycorrhizal fungi provides insights into the early evolution of symbiotic traits.</title>
        <authorList>
            <person name="Miyauchi S."/>
            <person name="Kiss E."/>
            <person name="Kuo A."/>
            <person name="Drula E."/>
            <person name="Kohler A."/>
            <person name="Sanchez-Garcia M."/>
            <person name="Morin E."/>
            <person name="Andreopoulos B."/>
            <person name="Barry K.W."/>
            <person name="Bonito G."/>
            <person name="Buee M."/>
            <person name="Carver A."/>
            <person name="Chen C."/>
            <person name="Cichocki N."/>
            <person name="Clum A."/>
            <person name="Culley D."/>
            <person name="Crous P.W."/>
            <person name="Fauchery L."/>
            <person name="Girlanda M."/>
            <person name="Hayes R.D."/>
            <person name="Keri Z."/>
            <person name="LaButti K."/>
            <person name="Lipzen A."/>
            <person name="Lombard V."/>
            <person name="Magnuson J."/>
            <person name="Maillard F."/>
            <person name="Murat C."/>
            <person name="Nolan M."/>
            <person name="Ohm R.A."/>
            <person name="Pangilinan J."/>
            <person name="Pereira M.F."/>
            <person name="Perotto S."/>
            <person name="Peter M."/>
            <person name="Pfister S."/>
            <person name="Riley R."/>
            <person name="Sitrit Y."/>
            <person name="Stielow J.B."/>
            <person name="Szollosi G."/>
            <person name="Zifcakova L."/>
            <person name="Stursova M."/>
            <person name="Spatafora J.W."/>
            <person name="Tedersoo L."/>
            <person name="Vaario L.M."/>
            <person name="Yamada A."/>
            <person name="Yan M."/>
            <person name="Wang P."/>
            <person name="Xu J."/>
            <person name="Bruns T."/>
            <person name="Baldrian P."/>
            <person name="Vilgalys R."/>
            <person name="Dunand C."/>
            <person name="Henrissat B."/>
            <person name="Grigoriev I.V."/>
            <person name="Hibbett D."/>
            <person name="Nagy L.G."/>
            <person name="Martin F.M."/>
        </authorList>
    </citation>
    <scope>NUCLEOTIDE SEQUENCE</scope>
    <source>
        <strain evidence="2">UH-Tt-Lm1</strain>
    </source>
</reference>